<evidence type="ECO:0000256" key="6">
    <source>
        <dbReference type="ARBA" id="ARBA00022842"/>
    </source>
</evidence>
<feature type="domain" description="Phosphoribosylformylglycinamidine synthase linker" evidence="8">
    <location>
        <begin position="182"/>
        <end position="229"/>
    </location>
</feature>
<dbReference type="GO" id="GO:0005524">
    <property type="term" value="F:ATP binding"/>
    <property type="evidence" value="ECO:0007669"/>
    <property type="project" value="UniProtKB-KW"/>
</dbReference>
<dbReference type="Pfam" id="PF18072">
    <property type="entry name" value="FGAR-AT_linker"/>
    <property type="match status" value="1"/>
</dbReference>
<dbReference type="InterPro" id="IPR010918">
    <property type="entry name" value="PurM-like_C_dom"/>
</dbReference>
<dbReference type="Pfam" id="PF13507">
    <property type="entry name" value="GATase_5"/>
    <property type="match status" value="1"/>
</dbReference>
<dbReference type="GO" id="GO:0005737">
    <property type="term" value="C:cytoplasm"/>
    <property type="evidence" value="ECO:0007669"/>
    <property type="project" value="TreeGrafter"/>
</dbReference>
<dbReference type="CDD" id="cd02204">
    <property type="entry name" value="PurL_repeat2"/>
    <property type="match status" value="1"/>
</dbReference>
<keyword evidence="3" id="KW-0547">Nucleotide-binding</keyword>
<dbReference type="GO" id="GO:0046872">
    <property type="term" value="F:metal ion binding"/>
    <property type="evidence" value="ECO:0007669"/>
    <property type="project" value="UniProtKB-KW"/>
</dbReference>
<name>A0A938X979_9CLOT</name>
<gene>
    <name evidence="9" type="ORF">H6A20_02565</name>
</gene>
<keyword evidence="2" id="KW-0479">Metal-binding</keyword>
<evidence type="ECO:0000256" key="3">
    <source>
        <dbReference type="ARBA" id="ARBA00022741"/>
    </source>
</evidence>
<dbReference type="AlphaFoldDB" id="A0A938X979"/>
<dbReference type="InterPro" id="IPR029062">
    <property type="entry name" value="Class_I_gatase-like"/>
</dbReference>
<dbReference type="SUPFAM" id="SSF52317">
    <property type="entry name" value="Class I glutamine amidotransferase-like"/>
    <property type="match status" value="1"/>
</dbReference>
<proteinExistence type="predicted"/>
<keyword evidence="4" id="KW-0658">Purine biosynthesis</keyword>
<dbReference type="EMBL" id="JACJKS010000003">
    <property type="protein sequence ID" value="MBM6947549.1"/>
    <property type="molecule type" value="Genomic_DNA"/>
</dbReference>
<organism evidence="9 10">
    <name type="scientific">Mordavella massiliensis</name>
    <dbReference type="NCBI Taxonomy" id="1871024"/>
    <lineage>
        <taxon>Bacteria</taxon>
        <taxon>Bacillati</taxon>
        <taxon>Bacillota</taxon>
        <taxon>Clostridia</taxon>
        <taxon>Eubacteriales</taxon>
        <taxon>Clostridiaceae</taxon>
        <taxon>Mordavella</taxon>
    </lineage>
</organism>
<comment type="caution">
    <text evidence="9">The sequence shown here is derived from an EMBL/GenBank/DDBJ whole genome shotgun (WGS) entry which is preliminary data.</text>
</comment>
<dbReference type="SMART" id="SM01211">
    <property type="entry name" value="GATase_5"/>
    <property type="match status" value="1"/>
</dbReference>
<dbReference type="FunFam" id="3.30.1330.10:FF:000013">
    <property type="entry name" value="Phosphoribosylformylglycinamidine synthase"/>
    <property type="match status" value="1"/>
</dbReference>
<dbReference type="Pfam" id="PF02769">
    <property type="entry name" value="AIRS_C"/>
    <property type="match status" value="1"/>
</dbReference>
<dbReference type="EC" id="6.3.5.3" evidence="9"/>
<evidence type="ECO:0000256" key="1">
    <source>
        <dbReference type="ARBA" id="ARBA00022598"/>
    </source>
</evidence>
<dbReference type="Gene3D" id="3.40.50.880">
    <property type="match status" value="1"/>
</dbReference>
<dbReference type="Proteomes" id="UP000705508">
    <property type="component" value="Unassembled WGS sequence"/>
</dbReference>
<dbReference type="InterPro" id="IPR036921">
    <property type="entry name" value="PurM-like_N_sf"/>
</dbReference>
<reference evidence="9" key="2">
    <citation type="journal article" date="2021" name="Sci. Rep.">
        <title>The distribution of antibiotic resistance genes in chicken gut microbiota commensals.</title>
        <authorList>
            <person name="Juricova H."/>
            <person name="Matiasovicova J."/>
            <person name="Kubasova T."/>
            <person name="Cejkova D."/>
            <person name="Rychlik I."/>
        </authorList>
    </citation>
    <scope>NUCLEOTIDE SEQUENCE</scope>
    <source>
        <strain evidence="9">An582</strain>
    </source>
</reference>
<keyword evidence="5" id="KW-0067">ATP-binding</keyword>
<dbReference type="InterPro" id="IPR010141">
    <property type="entry name" value="FGAM_synthase"/>
</dbReference>
<evidence type="ECO:0000259" key="8">
    <source>
        <dbReference type="Pfam" id="PF18072"/>
    </source>
</evidence>
<dbReference type="PANTHER" id="PTHR10099:SF1">
    <property type="entry name" value="PHOSPHORIBOSYLFORMYLGLYCINAMIDINE SYNTHASE"/>
    <property type="match status" value="1"/>
</dbReference>
<protein>
    <submittedName>
        <fullName evidence="9">Phosphoribosylformylglycinamidine synthase</fullName>
        <ecNumber evidence="9">6.3.5.3</ecNumber>
    </submittedName>
</protein>
<accession>A0A938X979</accession>
<dbReference type="Gene3D" id="3.30.1330.10">
    <property type="entry name" value="PurM-like, N-terminal domain"/>
    <property type="match status" value="2"/>
</dbReference>
<evidence type="ECO:0000256" key="4">
    <source>
        <dbReference type="ARBA" id="ARBA00022755"/>
    </source>
</evidence>
<dbReference type="SUPFAM" id="SSF55326">
    <property type="entry name" value="PurM N-terminal domain-like"/>
    <property type="match status" value="2"/>
</dbReference>
<dbReference type="Gene3D" id="3.90.650.10">
    <property type="entry name" value="PurM-like C-terminal domain"/>
    <property type="match status" value="2"/>
</dbReference>
<evidence type="ECO:0000313" key="9">
    <source>
        <dbReference type="EMBL" id="MBM6947549.1"/>
    </source>
</evidence>
<dbReference type="SUPFAM" id="SSF56042">
    <property type="entry name" value="PurM C-terminal domain-like"/>
    <property type="match status" value="2"/>
</dbReference>
<keyword evidence="1 9" id="KW-0436">Ligase</keyword>
<dbReference type="GO" id="GO:0006164">
    <property type="term" value="P:purine nucleotide biosynthetic process"/>
    <property type="evidence" value="ECO:0007669"/>
    <property type="project" value="UniProtKB-KW"/>
</dbReference>
<dbReference type="NCBIfam" id="TIGR01857">
    <property type="entry name" value="FGAM-synthase"/>
    <property type="match status" value="1"/>
</dbReference>
<feature type="domain" description="PurM-like C-terminal" evidence="7">
    <location>
        <begin position="443"/>
        <end position="594"/>
    </location>
</feature>
<dbReference type="CDD" id="cd02203">
    <property type="entry name" value="PurL_repeat1"/>
    <property type="match status" value="1"/>
</dbReference>
<keyword evidence="6" id="KW-0460">Magnesium</keyword>
<evidence type="ECO:0000259" key="7">
    <source>
        <dbReference type="Pfam" id="PF02769"/>
    </source>
</evidence>
<evidence type="ECO:0000256" key="5">
    <source>
        <dbReference type="ARBA" id="ARBA00022840"/>
    </source>
</evidence>
<evidence type="ECO:0000256" key="2">
    <source>
        <dbReference type="ARBA" id="ARBA00022723"/>
    </source>
</evidence>
<dbReference type="InterPro" id="IPR041609">
    <property type="entry name" value="PurL_linker"/>
</dbReference>
<dbReference type="GO" id="GO:0004642">
    <property type="term" value="F:phosphoribosylformylglycinamidine synthase activity"/>
    <property type="evidence" value="ECO:0007669"/>
    <property type="project" value="UniProtKB-EC"/>
</dbReference>
<reference evidence="9" key="1">
    <citation type="submission" date="2020-08" db="EMBL/GenBank/DDBJ databases">
        <authorList>
            <person name="Cejkova D."/>
            <person name="Kubasova T."/>
            <person name="Jahodarova E."/>
            <person name="Rychlik I."/>
        </authorList>
    </citation>
    <scope>NUCLEOTIDE SEQUENCE</scope>
    <source>
        <strain evidence="9">An582</strain>
    </source>
</reference>
<sequence length="1266" mass="139263">MGNVKRVYVEKKPEYAVQAKDLFHEIRSYLGISALTGVRVLIRYDVENISEETFEKACRGVFAEPPVDVLYKEAFPAAEGARVFSVEFLPGQFDQRADSAVQCVQFIKEDEKPVIRTATTYVIEGELTDEQFEAVKHHCINPVDSRETGMEKPETLVTKFDEPANIVIFDGFKDLEEEKLRELYDSLGLAMTFKDFQHIQNYFRGEEDRDPSMTEIRVLDTYWSDHCRHTTFSTELKDITFGEGDYRKPIEDTYCQYAADHREIFKGRDDKFICLMDLALMAMRKLKKEGKLADQEESDEINACSIVVPVTVDGVEEEWLVNFKNETHNHPTEIEPFGGAATCLGGAIRDPLSGRTYVYQAMRVTGAADPTVSVKDTMKGKLPQKKLVREAAHGYSSYGNQIGLATGAVKEIYHPGYVAKRMEIGAVMGAAPRRAVIRETSDPGDIIILLGGRTGRDGCGGATGSSKVHTEESIETCGAEVQKGNPPTERKIQRLFRREEVSRLIKKCNDFGAGGVSVAIGELADGLRVDLDKVPKKYAGLDGTEIAISESQERMAVVLDPADVETFMGYAKEENLEAVQVAVVTEEPRLVLVWRGKEIVNISRAFLDTNGAHQETSVAVDIPDRAGKVLTDKVEVTDVKAKWLETLADLNVCSQKGLVEMFDGSIGAGSVFMPHGGKYQMTETQAMVAKLPVLTGDCDTVTMMSYGFDPYLSSWSPYHGAVYAVTESVAKIVAAGGDYRKIRFTFQEYFRRMTEDPHRWSQPFAALLGAYAAQLGFGLPSIGGKDSMSGTFEDIDVPPTLVSFAVDVAKEKDIITPELKKAGSRLVWLRIPKDAYDLPVYEKVMEQYGKFAEDIKAGRILSAYVPDRHGVIAAVSRMAFGNGMGVKIEHSMDPRELFAPAFGDLVAEVPDGKVGELQISYTVIGEVTDDHAFSYGDTRIGLDEAAKAWTGTLEKVFATRSGAQDGPASWFIRPEKKEGGELKEDGCFHASGVHICSHKIAQPTVFIPVFPGTNCEYDSAKAFERAGAKVITKVFRNLDAADIVDSVDAFEKAISQAQIIMFPGGFSAGDEPDGSAKFFATAFQNAKLKEAVEKLLQERDGLALGICNGFQALIKLGLVPSGRITGQTEDSPTLTYNTIGRHISKMVYTKVVTDKSPWLAKAQLGGVYVTPASHGEGRFVAPAETIAQLFANGQVATRYCDPEGNITNDEEWNVNGSYFAVEGITSPDGRVLGKMAHVERRGRSVAVNIYGEQDLKIFESGVAYFR</sequence>
<dbReference type="PANTHER" id="PTHR10099">
    <property type="entry name" value="PHOSPHORIBOSYLFORMYLGLYCINAMIDINE SYNTHASE"/>
    <property type="match status" value="1"/>
</dbReference>
<evidence type="ECO:0000313" key="10">
    <source>
        <dbReference type="Proteomes" id="UP000705508"/>
    </source>
</evidence>
<dbReference type="InterPro" id="IPR036676">
    <property type="entry name" value="PurM-like_C_sf"/>
</dbReference>
<dbReference type="RefSeq" id="WP_204905604.1">
    <property type="nucleotide sequence ID" value="NZ_JACJKS010000003.1"/>
</dbReference>